<evidence type="ECO:0000256" key="1">
    <source>
        <dbReference type="SAM" id="MobiDB-lite"/>
    </source>
</evidence>
<proteinExistence type="predicted"/>
<gene>
    <name evidence="2" type="ORF">g.38453</name>
    <name evidence="3" type="ORF">g.38455</name>
    <name evidence="4" type="ORF">g.38457</name>
</gene>
<protein>
    <submittedName>
        <fullName evidence="4">Uncharacterized protein</fullName>
    </submittedName>
</protein>
<feature type="compositionally biased region" description="Low complexity" evidence="1">
    <location>
        <begin position="76"/>
        <end position="92"/>
    </location>
</feature>
<evidence type="ECO:0000313" key="4">
    <source>
        <dbReference type="EMBL" id="JAS63480.1"/>
    </source>
</evidence>
<feature type="compositionally biased region" description="Low complexity" evidence="1">
    <location>
        <begin position="274"/>
        <end position="299"/>
    </location>
</feature>
<feature type="region of interest" description="Disordered" evidence="1">
    <location>
        <begin position="142"/>
        <end position="175"/>
    </location>
</feature>
<feature type="region of interest" description="Disordered" evidence="1">
    <location>
        <begin position="73"/>
        <end position="127"/>
    </location>
</feature>
<evidence type="ECO:0000313" key="3">
    <source>
        <dbReference type="EMBL" id="JAS60681.1"/>
    </source>
</evidence>
<dbReference type="EMBL" id="GECZ01009088">
    <property type="protein sequence ID" value="JAS60681.1"/>
    <property type="molecule type" value="Transcribed_RNA"/>
</dbReference>
<dbReference type="EMBL" id="GECZ01021725">
    <property type="protein sequence ID" value="JAS48044.1"/>
    <property type="molecule type" value="Transcribed_RNA"/>
</dbReference>
<dbReference type="AlphaFoldDB" id="A0A1B6GM55"/>
<accession>A0A1B6GM55</accession>
<sequence>MLSYMVPSIEDKPPPAPKRLQLELEDHARLGLTNGHALVNGTDMLVTTSSLPTDPVVVKTEKVVRTVTVNGTKGVSKSNTLSTESSASSLSSGGVGDVVPTHIHDKPKPKLISNGGTKHQSLKRVSFGSSKGSMVETLIYESPVQEEPEVSPTPDPADADSTSQSESKHPSKVRVTFFEQEKPLVVSSPEPEITEELDAPFVLSMTSPSPIADHVAPYHRQTSTDSGWDNPFRPDGDLSREADEIVELIKGGKPITPTPGSTAPPLPAVESDVSAQTASPASSPARGANGTAPATATAPSPAPINNKPGAVELQHATVAPSDASQVEHVVLKKKPKCKCCVIQ</sequence>
<evidence type="ECO:0000313" key="2">
    <source>
        <dbReference type="EMBL" id="JAS48044.1"/>
    </source>
</evidence>
<feature type="region of interest" description="Disordered" evidence="1">
    <location>
        <begin position="250"/>
        <end position="310"/>
    </location>
</feature>
<feature type="region of interest" description="Disordered" evidence="1">
    <location>
        <begin position="219"/>
        <end position="238"/>
    </location>
</feature>
<dbReference type="EMBL" id="GECZ01006289">
    <property type="protein sequence ID" value="JAS63480.1"/>
    <property type="molecule type" value="Transcribed_RNA"/>
</dbReference>
<name>A0A1B6GM55_9HEMI</name>
<organism evidence="4">
    <name type="scientific">Cuerna arida</name>
    <dbReference type="NCBI Taxonomy" id="1464854"/>
    <lineage>
        <taxon>Eukaryota</taxon>
        <taxon>Metazoa</taxon>
        <taxon>Ecdysozoa</taxon>
        <taxon>Arthropoda</taxon>
        <taxon>Hexapoda</taxon>
        <taxon>Insecta</taxon>
        <taxon>Pterygota</taxon>
        <taxon>Neoptera</taxon>
        <taxon>Paraneoptera</taxon>
        <taxon>Hemiptera</taxon>
        <taxon>Auchenorrhyncha</taxon>
        <taxon>Membracoidea</taxon>
        <taxon>Cicadellidae</taxon>
        <taxon>Cicadellinae</taxon>
        <taxon>Proconiini</taxon>
        <taxon>Cuerna</taxon>
    </lineage>
</organism>
<reference evidence="4" key="1">
    <citation type="submission" date="2015-11" db="EMBL/GenBank/DDBJ databases">
        <title>De novo transcriptome assembly of four potential Pierce s Disease insect vectors from Arizona vineyards.</title>
        <authorList>
            <person name="Tassone E.E."/>
        </authorList>
    </citation>
    <scope>NUCLEOTIDE SEQUENCE</scope>
</reference>